<protein>
    <submittedName>
        <fullName evidence="1">GNAT family N-acetyltransferase</fullName>
        <ecNumber evidence="1">2.3.1.-</ecNumber>
    </submittedName>
</protein>
<sequence>MLIREATLKDVSALVPLLSQLGYPTTVEQFESRFRAILNELTYQTLVAECNNRIIGMIGTRRCLFFEADGTYSQIVMLVVEEKMRRKGIGRELIYEVEKRAKLNNDKLITLNSGNKKARKVAHQFYLNLGFEVQSVGFSKNII</sequence>
<dbReference type="EMBL" id="JAWZSR010000006">
    <property type="protein sequence ID" value="MDX8046669.1"/>
    <property type="molecule type" value="Genomic_DNA"/>
</dbReference>
<evidence type="ECO:0000313" key="2">
    <source>
        <dbReference type="Proteomes" id="UP001277972"/>
    </source>
</evidence>
<name>A0ACC6M6T6_9BACI</name>
<proteinExistence type="predicted"/>
<evidence type="ECO:0000313" key="1">
    <source>
        <dbReference type="EMBL" id="MDX8046669.1"/>
    </source>
</evidence>
<keyword evidence="1" id="KW-0808">Transferase</keyword>
<keyword evidence="2" id="KW-1185">Reference proteome</keyword>
<accession>A0ACC6M6T6</accession>
<gene>
    <name evidence="1" type="ORF">SH601_11820</name>
</gene>
<reference evidence="1" key="1">
    <citation type="submission" date="2023-11" db="EMBL/GenBank/DDBJ databases">
        <title>Gracilibacillus pellucida a moderately halophilic bacterium isolated from saline soil in Xinjiang province.</title>
        <authorList>
            <person name="Zhang Z."/>
            <person name="Tan F."/>
            <person name="Wang Y."/>
            <person name="Xia M."/>
        </authorList>
    </citation>
    <scope>NUCLEOTIDE SEQUENCE</scope>
    <source>
        <strain evidence="1">S3-1-1</strain>
    </source>
</reference>
<organism evidence="1 2">
    <name type="scientific">Gracilibacillus pellucidus</name>
    <dbReference type="NCBI Taxonomy" id="3095368"/>
    <lineage>
        <taxon>Bacteria</taxon>
        <taxon>Bacillati</taxon>
        <taxon>Bacillota</taxon>
        <taxon>Bacilli</taxon>
        <taxon>Bacillales</taxon>
        <taxon>Bacillaceae</taxon>
        <taxon>Gracilibacillus</taxon>
    </lineage>
</organism>
<comment type="caution">
    <text evidence="1">The sequence shown here is derived from an EMBL/GenBank/DDBJ whole genome shotgun (WGS) entry which is preliminary data.</text>
</comment>
<dbReference type="Proteomes" id="UP001277972">
    <property type="component" value="Unassembled WGS sequence"/>
</dbReference>
<keyword evidence="1" id="KW-0012">Acyltransferase</keyword>
<dbReference type="EC" id="2.3.1.-" evidence="1"/>